<dbReference type="Proteomes" id="UP000824109">
    <property type="component" value="Unassembled WGS sequence"/>
</dbReference>
<dbReference type="Pfam" id="PF12671">
    <property type="entry name" value="Amidase_6"/>
    <property type="match status" value="1"/>
</dbReference>
<organism evidence="2 3">
    <name type="scientific">Candidatus Ornithomonoglobus merdipullorum</name>
    <dbReference type="NCBI Taxonomy" id="2840895"/>
    <lineage>
        <taxon>Bacteria</taxon>
        <taxon>Bacillati</taxon>
        <taxon>Bacillota</taxon>
        <taxon>Clostridia</taxon>
        <taxon>Candidatus Ornithomonoglobus</taxon>
    </lineage>
</organism>
<feature type="domain" description="Putative amidase" evidence="1">
    <location>
        <begin position="3"/>
        <end position="152"/>
    </location>
</feature>
<protein>
    <submittedName>
        <fullName evidence="2">Amidase domain-containing protein</fullName>
    </submittedName>
</protein>
<evidence type="ECO:0000313" key="3">
    <source>
        <dbReference type="Proteomes" id="UP000824109"/>
    </source>
</evidence>
<sequence>MLAVEYARKWAYGRNPAYFDFSDIGGDCTNFASQCLYAGSGIMNYTPLYGWFYISTNNRTPSWTGVNELYRFLIGNRAAGPQGVVVPLREIEPGDIVQLRFGNGDRFDHSPVVLSTGLGTPETIEVAAHSNDSSCRPLSSYAYRELRPIHIYNVGE</sequence>
<proteinExistence type="predicted"/>
<dbReference type="EMBL" id="DVNB01000040">
    <property type="protein sequence ID" value="HIU56924.1"/>
    <property type="molecule type" value="Genomic_DNA"/>
</dbReference>
<dbReference type="PANTHER" id="PTHR40032:SF1">
    <property type="entry name" value="EXPORTED PROTEIN"/>
    <property type="match status" value="1"/>
</dbReference>
<dbReference type="InterPro" id="IPR024301">
    <property type="entry name" value="Amidase_6"/>
</dbReference>
<dbReference type="AlphaFoldDB" id="A0A9D1MB34"/>
<gene>
    <name evidence="2" type="ORF">IAA61_03800</name>
</gene>
<comment type="caution">
    <text evidence="2">The sequence shown here is derived from an EMBL/GenBank/DDBJ whole genome shotgun (WGS) entry which is preliminary data.</text>
</comment>
<dbReference type="PANTHER" id="PTHR40032">
    <property type="entry name" value="EXPORTED PROTEIN-RELATED"/>
    <property type="match status" value="1"/>
</dbReference>
<name>A0A9D1MB34_9FIRM</name>
<reference evidence="2" key="1">
    <citation type="submission" date="2020-10" db="EMBL/GenBank/DDBJ databases">
        <authorList>
            <person name="Gilroy R."/>
        </authorList>
    </citation>
    <scope>NUCLEOTIDE SEQUENCE</scope>
    <source>
        <strain evidence="2">USAMLcec3-3695</strain>
    </source>
</reference>
<evidence type="ECO:0000259" key="1">
    <source>
        <dbReference type="Pfam" id="PF12671"/>
    </source>
</evidence>
<accession>A0A9D1MB34</accession>
<evidence type="ECO:0000313" key="2">
    <source>
        <dbReference type="EMBL" id="HIU56924.1"/>
    </source>
</evidence>
<reference evidence="2" key="2">
    <citation type="journal article" date="2021" name="PeerJ">
        <title>Extensive microbial diversity within the chicken gut microbiome revealed by metagenomics and culture.</title>
        <authorList>
            <person name="Gilroy R."/>
            <person name="Ravi A."/>
            <person name="Getino M."/>
            <person name="Pursley I."/>
            <person name="Horton D.L."/>
            <person name="Alikhan N.F."/>
            <person name="Baker D."/>
            <person name="Gharbi K."/>
            <person name="Hall N."/>
            <person name="Watson M."/>
            <person name="Adriaenssens E.M."/>
            <person name="Foster-Nyarko E."/>
            <person name="Jarju S."/>
            <person name="Secka A."/>
            <person name="Antonio M."/>
            <person name="Oren A."/>
            <person name="Chaudhuri R.R."/>
            <person name="La Ragione R."/>
            <person name="Hildebrand F."/>
            <person name="Pallen M.J."/>
        </authorList>
    </citation>
    <scope>NUCLEOTIDE SEQUENCE</scope>
    <source>
        <strain evidence="2">USAMLcec3-3695</strain>
    </source>
</reference>